<feature type="domain" description="DUF7793" evidence="1">
    <location>
        <begin position="77"/>
        <end position="127"/>
    </location>
</feature>
<evidence type="ECO:0000313" key="2">
    <source>
        <dbReference type="EMBL" id="CAA6804538.1"/>
    </source>
</evidence>
<dbReference type="AlphaFoldDB" id="A0A6S6SPF9"/>
<dbReference type="EMBL" id="CACVAQ010000100">
    <property type="protein sequence ID" value="CAA6804538.1"/>
    <property type="molecule type" value="Genomic_DNA"/>
</dbReference>
<reference evidence="2" key="1">
    <citation type="submission" date="2020-01" db="EMBL/GenBank/DDBJ databases">
        <authorList>
            <person name="Meier V. D."/>
            <person name="Meier V D."/>
        </authorList>
    </citation>
    <scope>NUCLEOTIDE SEQUENCE</scope>
    <source>
        <strain evidence="2">HLG_WM_MAG_10</strain>
    </source>
</reference>
<proteinExistence type="predicted"/>
<dbReference type="Gene3D" id="3.40.970.30">
    <property type="entry name" value="yp_829618.1 like domains"/>
    <property type="match status" value="1"/>
</dbReference>
<evidence type="ECO:0000259" key="1">
    <source>
        <dbReference type="Pfam" id="PF25056"/>
    </source>
</evidence>
<sequence length="136" mass="15838">MNIDYHTDEFTYTLRPNDIIEVKTHANFDGNFQVDKVEENLRILDDVIDKKPRTLILYFPDKYVSKAVLKKYSTPPKYIVARAFLTTSFASKLIGNLYLTLINRFVKDGIPSKIFSQENEAVLWLETELAMKTKEL</sequence>
<dbReference type="InterPro" id="IPR056695">
    <property type="entry name" value="DUF7793"/>
</dbReference>
<organism evidence="2">
    <name type="scientific">uncultured Aureispira sp</name>
    <dbReference type="NCBI Taxonomy" id="1331704"/>
    <lineage>
        <taxon>Bacteria</taxon>
        <taxon>Pseudomonadati</taxon>
        <taxon>Bacteroidota</taxon>
        <taxon>Saprospiria</taxon>
        <taxon>Saprospirales</taxon>
        <taxon>Saprospiraceae</taxon>
        <taxon>Aureispira</taxon>
        <taxon>environmental samples</taxon>
    </lineage>
</organism>
<gene>
    <name evidence="2" type="ORF">HELGO_WM33565</name>
</gene>
<name>A0A6S6SPF9_9BACT</name>
<protein>
    <recommendedName>
        <fullName evidence="1">DUF7793 domain-containing protein</fullName>
    </recommendedName>
</protein>
<dbReference type="Pfam" id="PF25056">
    <property type="entry name" value="DUF7793"/>
    <property type="match status" value="1"/>
</dbReference>
<accession>A0A6S6SPF9</accession>